<organism evidence="18 19">
    <name type="scientific">Scytalidium lignicola</name>
    <name type="common">Hyphomycete</name>
    <dbReference type="NCBI Taxonomy" id="5539"/>
    <lineage>
        <taxon>Eukaryota</taxon>
        <taxon>Fungi</taxon>
        <taxon>Dikarya</taxon>
        <taxon>Ascomycota</taxon>
        <taxon>Pezizomycotina</taxon>
        <taxon>Leotiomycetes</taxon>
        <taxon>Leotiomycetes incertae sedis</taxon>
        <taxon>Scytalidium</taxon>
    </lineage>
</organism>
<dbReference type="CDD" id="cd12381">
    <property type="entry name" value="RRM4_I_PABPs"/>
    <property type="match status" value="1"/>
</dbReference>
<feature type="compositionally biased region" description="Polar residues" evidence="15">
    <location>
        <begin position="15"/>
        <end position="37"/>
    </location>
</feature>
<comment type="subcellular location">
    <subcellularLocation>
        <location evidence="2 14">Cytoplasm</location>
    </subcellularLocation>
    <subcellularLocation>
        <location evidence="1">Nucleus</location>
    </subcellularLocation>
</comment>
<evidence type="ECO:0000256" key="6">
    <source>
        <dbReference type="ARBA" id="ARBA00022664"/>
    </source>
</evidence>
<dbReference type="SUPFAM" id="SSF54928">
    <property type="entry name" value="RNA-binding domain, RBD"/>
    <property type="match status" value="3"/>
</dbReference>
<evidence type="ECO:0000256" key="8">
    <source>
        <dbReference type="ARBA" id="ARBA00022816"/>
    </source>
</evidence>
<evidence type="ECO:0000313" key="18">
    <source>
        <dbReference type="EMBL" id="RFU31668.1"/>
    </source>
</evidence>
<dbReference type="GO" id="GO:0006417">
    <property type="term" value="P:regulation of translation"/>
    <property type="evidence" value="ECO:0007669"/>
    <property type="project" value="UniProtKB-KW"/>
</dbReference>
<keyword evidence="11" id="KW-0539">Nucleus</keyword>
<sequence>MSASNATPAVDQLASDLQNTSLNGGASAINTDVTNAPSEDAETGAPTPSSTLPHPQASASLYVGELDPSVTEAMLFELFSQIGSVASIRVCRDAVTRRSLGYAYVNYNTTTDGEKALEELNYTLIKGRPCRIMWSQRDPALRKTGQGNVFIKNLDVAIDNKALHDTFAAFGNILSCKVAQDEAGNSKGYGFVHYETDEAASQAIKHVNGMLLNEKKVYVGHHIPKKDRQSKFEEMKANFTNIYVKNIPTEVTDEEFRELFEKYGEVTSASLARDDSGKSRGFGFVNFVNHEHAAKAVDELNGKEFKGQDLYVGRAQKKHEREEELRKSYEAARIEKASKYQGVNLYVKNLDDEVDDDKLRELFAPFGAITSAKVMRDSISEAGDMEKDSKDGETKDDDKDKENKKDGDAKPEGEITDKKAALKKLGKSKGFGFVCFNNPDEATKAVAEMNQRMVNGKPLYVALAQRKDVRKSQLEASIQARNQIRMQQAAAAAGMPQQYMQAPMFYPPGQQPGFIPQAGGRGMPFPPQAGMPIAGTQGRPGQYPGAFPQGGRGAPGPQGIPPNMYGLPGQFPAGVPYAQQNNPQFLAAMQQAQQAAALAGGRGGPGARGPIQGLQGMPPNMAGISQPGIPAFPQAGRQGGIGGRGAQGSRPGQFPSGFPPQSRPQGAQDGTAPASVLQTQLAAVGPQQQKQLLGEALFPKIQVMQPELAGKITGMLLEMDNQELVNLIEDESALRAKVDEALTVYDEYVKTKGGEGEGGEAAEAKEGEKAEEKA</sequence>
<evidence type="ECO:0000256" key="2">
    <source>
        <dbReference type="ARBA" id="ARBA00004496"/>
    </source>
</evidence>
<protein>
    <recommendedName>
        <fullName evidence="14">Polyadenylate-binding protein</fullName>
        <shortName evidence="14">PABP</shortName>
    </recommendedName>
</protein>
<dbReference type="SMART" id="SM00361">
    <property type="entry name" value="RRM_1"/>
    <property type="match status" value="3"/>
</dbReference>
<comment type="similarity">
    <text evidence="3 14">Belongs to the polyadenylate-binding protein type-1 family.</text>
</comment>
<dbReference type="OrthoDB" id="19742at2759"/>
<dbReference type="Pfam" id="PF00658">
    <property type="entry name" value="MLLE"/>
    <property type="match status" value="1"/>
</dbReference>
<keyword evidence="6" id="KW-0507">mRNA processing</keyword>
<evidence type="ECO:0000256" key="9">
    <source>
        <dbReference type="ARBA" id="ARBA00022845"/>
    </source>
</evidence>
<feature type="domain" description="PABC" evidence="17">
    <location>
        <begin position="673"/>
        <end position="750"/>
    </location>
</feature>
<dbReference type="SMART" id="SM00360">
    <property type="entry name" value="RRM"/>
    <property type="match status" value="4"/>
</dbReference>
<keyword evidence="19" id="KW-1185">Reference proteome</keyword>
<keyword evidence="9" id="KW-0810">Translation regulation</keyword>
<feature type="region of interest" description="Disordered" evidence="15">
    <location>
        <begin position="1"/>
        <end position="56"/>
    </location>
</feature>
<evidence type="ECO:0000259" key="17">
    <source>
        <dbReference type="PROSITE" id="PS51309"/>
    </source>
</evidence>
<dbReference type="OMA" id="QQPGFMP"/>
<evidence type="ECO:0000256" key="7">
    <source>
        <dbReference type="ARBA" id="ARBA00022737"/>
    </source>
</evidence>
<evidence type="ECO:0000256" key="3">
    <source>
        <dbReference type="ARBA" id="ARBA00008557"/>
    </source>
</evidence>
<dbReference type="GO" id="GO:0051028">
    <property type="term" value="P:mRNA transport"/>
    <property type="evidence" value="ECO:0007669"/>
    <property type="project" value="UniProtKB-KW"/>
</dbReference>
<dbReference type="GO" id="GO:0005634">
    <property type="term" value="C:nucleus"/>
    <property type="evidence" value="ECO:0007669"/>
    <property type="project" value="UniProtKB-SubCell"/>
</dbReference>
<dbReference type="GO" id="GO:0010494">
    <property type="term" value="C:cytoplasmic stress granule"/>
    <property type="evidence" value="ECO:0007669"/>
    <property type="project" value="UniProtKB-ARBA"/>
</dbReference>
<dbReference type="STRING" id="5539.A0A3E2HE32"/>
<evidence type="ECO:0000256" key="14">
    <source>
        <dbReference type="RuleBase" id="RU362004"/>
    </source>
</evidence>
<keyword evidence="10 13" id="KW-0694">RNA-binding</keyword>
<dbReference type="InterPro" id="IPR034364">
    <property type="entry name" value="PABP_RRM1"/>
</dbReference>
<dbReference type="PROSITE" id="PS51309">
    <property type="entry name" value="PABC"/>
    <property type="match status" value="1"/>
</dbReference>
<evidence type="ECO:0000256" key="10">
    <source>
        <dbReference type="ARBA" id="ARBA00022884"/>
    </source>
</evidence>
<feature type="compositionally biased region" description="Polar residues" evidence="15">
    <location>
        <begin position="46"/>
        <end position="56"/>
    </location>
</feature>
<dbReference type="InterPro" id="IPR000504">
    <property type="entry name" value="RRM_dom"/>
</dbReference>
<dbReference type="InterPro" id="IPR006515">
    <property type="entry name" value="PABP_1234"/>
</dbReference>
<dbReference type="FunFam" id="1.10.1900.10:FF:000004">
    <property type="entry name" value="Polyadenylate-binding protein"/>
    <property type="match status" value="1"/>
</dbReference>
<evidence type="ECO:0000256" key="15">
    <source>
        <dbReference type="SAM" id="MobiDB-lite"/>
    </source>
</evidence>
<dbReference type="FunFam" id="3.30.70.330:FF:000384">
    <property type="entry name" value="Polyadenylate-binding protein"/>
    <property type="match status" value="1"/>
</dbReference>
<dbReference type="EMBL" id="NCSJ02000071">
    <property type="protein sequence ID" value="RFU31668.1"/>
    <property type="molecule type" value="Genomic_DNA"/>
</dbReference>
<keyword evidence="4" id="KW-0813">Transport</keyword>
<dbReference type="FunFam" id="3.30.70.330:FF:000355">
    <property type="entry name" value="Polyadenylate-binding protein"/>
    <property type="match status" value="1"/>
</dbReference>
<feature type="domain" description="RRM" evidence="16">
    <location>
        <begin position="240"/>
        <end position="317"/>
    </location>
</feature>
<dbReference type="GO" id="GO:0006397">
    <property type="term" value="P:mRNA processing"/>
    <property type="evidence" value="ECO:0007669"/>
    <property type="project" value="UniProtKB-KW"/>
</dbReference>
<dbReference type="CDD" id="cd12379">
    <property type="entry name" value="RRM2_I_PABPs"/>
    <property type="match status" value="1"/>
</dbReference>
<dbReference type="PANTHER" id="PTHR24012">
    <property type="entry name" value="RNA BINDING PROTEIN"/>
    <property type="match status" value="1"/>
</dbReference>
<evidence type="ECO:0000259" key="16">
    <source>
        <dbReference type="PROSITE" id="PS50102"/>
    </source>
</evidence>
<feature type="domain" description="RRM" evidence="16">
    <location>
        <begin position="59"/>
        <end position="137"/>
    </location>
</feature>
<feature type="domain" description="RRM" evidence="16">
    <location>
        <begin position="147"/>
        <end position="224"/>
    </location>
</feature>
<feature type="domain" description="RRM" evidence="16">
    <location>
        <begin position="343"/>
        <end position="466"/>
    </location>
</feature>
<dbReference type="PROSITE" id="PS50102">
    <property type="entry name" value="RRM"/>
    <property type="match status" value="4"/>
</dbReference>
<feature type="non-terminal residue" evidence="18">
    <location>
        <position position="1"/>
    </location>
</feature>
<feature type="compositionally biased region" description="Basic and acidic residues" evidence="15">
    <location>
        <begin position="762"/>
        <end position="774"/>
    </location>
</feature>
<dbReference type="CDD" id="cd12380">
    <property type="entry name" value="RRM3_I_PABPs"/>
    <property type="match status" value="1"/>
</dbReference>
<comment type="function">
    <text evidence="12">Binds the poly(A) tail of mRNA. Appears to be an important mediator of the multiple roles of the poly(A) tail in mRNA biogenesis, stability and translation. In the nucleus, involved in both mRNA cleavage and polyadenylation. Is also required for efficient mRNA export to the cytoplasm. Acts in concert with a poly(A)-specific nuclease (PAN) to affect poly(A) tail shortening, which may occur concomitantly with either nucleocytoplasmic mRNA transport or translational initiation. In the cytoplasm, stimulates translation initiation and regulates mRNA decay through translation termination-coupled poly(A) shortening, probably mediated by PAN.</text>
</comment>
<name>A0A3E2HE32_SCYLI</name>
<dbReference type="SUPFAM" id="SSF63570">
    <property type="entry name" value="PABC (PABP) domain"/>
    <property type="match status" value="1"/>
</dbReference>
<evidence type="ECO:0000313" key="19">
    <source>
        <dbReference type="Proteomes" id="UP000258309"/>
    </source>
</evidence>
<dbReference type="Gene3D" id="1.10.1900.10">
    <property type="entry name" value="c-terminal domain of poly(a) binding protein"/>
    <property type="match status" value="1"/>
</dbReference>
<evidence type="ECO:0000256" key="5">
    <source>
        <dbReference type="ARBA" id="ARBA00022490"/>
    </source>
</evidence>
<evidence type="ECO:0000256" key="12">
    <source>
        <dbReference type="ARBA" id="ARBA00024761"/>
    </source>
</evidence>
<proteinExistence type="inferred from homology"/>
<dbReference type="InterPro" id="IPR045305">
    <property type="entry name" value="RRM2_I_PABPs"/>
</dbReference>
<dbReference type="SMART" id="SM00517">
    <property type="entry name" value="PolyA"/>
    <property type="match status" value="1"/>
</dbReference>
<dbReference type="AlphaFoldDB" id="A0A3E2HE32"/>
<dbReference type="FunFam" id="3.30.70.330:FF:000003">
    <property type="entry name" value="Polyadenylate-binding protein"/>
    <property type="match status" value="1"/>
</dbReference>
<dbReference type="Proteomes" id="UP000258309">
    <property type="component" value="Unassembled WGS sequence"/>
</dbReference>
<dbReference type="CDD" id="cd12378">
    <property type="entry name" value="RRM1_I_PABPs"/>
    <property type="match status" value="1"/>
</dbReference>
<keyword evidence="7" id="KW-0677">Repeat</keyword>
<evidence type="ECO:0000256" key="1">
    <source>
        <dbReference type="ARBA" id="ARBA00004123"/>
    </source>
</evidence>
<reference evidence="18 19" key="1">
    <citation type="submission" date="2018-05" db="EMBL/GenBank/DDBJ databases">
        <title>Draft genome sequence of Scytalidium lignicola DSM 105466, a ubiquitous saprotrophic fungus.</title>
        <authorList>
            <person name="Buettner E."/>
            <person name="Gebauer A.M."/>
            <person name="Hofrichter M."/>
            <person name="Liers C."/>
            <person name="Kellner H."/>
        </authorList>
    </citation>
    <scope>NUCLEOTIDE SEQUENCE [LARGE SCALE GENOMIC DNA]</scope>
    <source>
        <strain evidence="18 19">DSM 105466</strain>
    </source>
</reference>
<feature type="region of interest" description="Disordered" evidence="15">
    <location>
        <begin position="380"/>
        <end position="415"/>
    </location>
</feature>
<dbReference type="InterPro" id="IPR003954">
    <property type="entry name" value="RRM_euk-type"/>
</dbReference>
<dbReference type="Pfam" id="PF00076">
    <property type="entry name" value="RRM_1"/>
    <property type="match status" value="5"/>
</dbReference>
<gene>
    <name evidence="18" type="ORF">B7463_g4671</name>
</gene>
<evidence type="ECO:0000256" key="4">
    <source>
        <dbReference type="ARBA" id="ARBA00022448"/>
    </source>
</evidence>
<accession>A0A3E2HE32</accession>
<dbReference type="InterPro" id="IPR012677">
    <property type="entry name" value="Nucleotide-bd_a/b_plait_sf"/>
</dbReference>
<dbReference type="InterPro" id="IPR002004">
    <property type="entry name" value="PABP_HYD_C"/>
</dbReference>
<dbReference type="GO" id="GO:0003723">
    <property type="term" value="F:RNA binding"/>
    <property type="evidence" value="ECO:0007669"/>
    <property type="project" value="UniProtKB-UniRule"/>
</dbReference>
<dbReference type="InterPro" id="IPR035979">
    <property type="entry name" value="RBD_domain_sf"/>
</dbReference>
<dbReference type="InterPro" id="IPR036053">
    <property type="entry name" value="PABP-dom"/>
</dbReference>
<dbReference type="NCBIfam" id="TIGR01628">
    <property type="entry name" value="PABP-1234"/>
    <property type="match status" value="1"/>
</dbReference>
<keyword evidence="8" id="KW-0509">mRNA transport</keyword>
<keyword evidence="5 14" id="KW-0963">Cytoplasm</keyword>
<evidence type="ECO:0000256" key="11">
    <source>
        <dbReference type="ARBA" id="ARBA00023242"/>
    </source>
</evidence>
<feature type="compositionally biased region" description="Gly residues" evidence="15">
    <location>
        <begin position="637"/>
        <end position="646"/>
    </location>
</feature>
<dbReference type="Gene3D" id="3.30.70.330">
    <property type="match status" value="4"/>
</dbReference>
<feature type="region of interest" description="Disordered" evidence="15">
    <location>
        <begin position="633"/>
        <end position="673"/>
    </location>
</feature>
<feature type="non-terminal residue" evidence="18">
    <location>
        <position position="774"/>
    </location>
</feature>
<comment type="caution">
    <text evidence="18">The sequence shown here is derived from an EMBL/GenBank/DDBJ whole genome shotgun (WGS) entry which is preliminary data.</text>
</comment>
<evidence type="ECO:0000256" key="13">
    <source>
        <dbReference type="PROSITE-ProRule" id="PRU00176"/>
    </source>
</evidence>
<feature type="region of interest" description="Disordered" evidence="15">
    <location>
        <begin position="751"/>
        <end position="774"/>
    </location>
</feature>